<gene>
    <name evidence="2" type="ORF">S12H4_26702</name>
</gene>
<dbReference type="SUPFAM" id="SSF54506">
    <property type="entry name" value="Diaminopimelate epimerase-like"/>
    <property type="match status" value="1"/>
</dbReference>
<dbReference type="InterPro" id="IPR046342">
    <property type="entry name" value="CBS_dom_sf"/>
</dbReference>
<organism evidence="2">
    <name type="scientific">marine sediment metagenome</name>
    <dbReference type="NCBI Taxonomy" id="412755"/>
    <lineage>
        <taxon>unclassified sequences</taxon>
        <taxon>metagenomes</taxon>
        <taxon>ecological metagenomes</taxon>
    </lineage>
</organism>
<dbReference type="Gene3D" id="3.10.310.10">
    <property type="entry name" value="Diaminopimelate Epimerase, Chain A, domain 1"/>
    <property type="match status" value="1"/>
</dbReference>
<accession>X1SFG0</accession>
<dbReference type="InterPro" id="IPR006668">
    <property type="entry name" value="Mg_transptr_MgtE_intracell_dom"/>
</dbReference>
<dbReference type="InterPro" id="IPR006669">
    <property type="entry name" value="MgtE_transporter"/>
</dbReference>
<feature type="domain" description="CBS" evidence="1">
    <location>
        <begin position="226"/>
        <end position="287"/>
    </location>
</feature>
<dbReference type="EMBL" id="BARW01015177">
    <property type="protein sequence ID" value="GAI91698.1"/>
    <property type="molecule type" value="Genomic_DNA"/>
</dbReference>
<dbReference type="AlphaFoldDB" id="X1SFG0"/>
<dbReference type="Gene3D" id="1.25.60.10">
    <property type="entry name" value="MgtE N-terminal domain-like"/>
    <property type="match status" value="1"/>
</dbReference>
<dbReference type="InterPro" id="IPR038076">
    <property type="entry name" value="MgtE_N_sf"/>
</dbReference>
<dbReference type="InterPro" id="IPR003719">
    <property type="entry name" value="Phenazine_PhzF-like"/>
</dbReference>
<dbReference type="GO" id="GO:0016020">
    <property type="term" value="C:membrane"/>
    <property type="evidence" value="ECO:0007669"/>
    <property type="project" value="InterPro"/>
</dbReference>
<dbReference type="SUPFAM" id="SSF158791">
    <property type="entry name" value="MgtE N-terminal domain-like"/>
    <property type="match status" value="1"/>
</dbReference>
<dbReference type="Gene3D" id="3.10.580.10">
    <property type="entry name" value="CBS-domain"/>
    <property type="match status" value="1"/>
</dbReference>
<comment type="caution">
    <text evidence="2">The sequence shown here is derived from an EMBL/GenBank/DDBJ whole genome shotgun (WGS) entry which is preliminary data.</text>
</comment>
<dbReference type="PANTHER" id="PTHR43773:SF1">
    <property type="entry name" value="MAGNESIUM TRANSPORTER MGTE"/>
    <property type="match status" value="1"/>
</dbReference>
<name>X1SFG0_9ZZZZ</name>
<feature type="non-terminal residue" evidence="2">
    <location>
        <position position="1"/>
    </location>
</feature>
<dbReference type="Pfam" id="PF03448">
    <property type="entry name" value="MgtE_N"/>
    <property type="match status" value="1"/>
</dbReference>
<sequence>ERVTVSLPMPQFISMPLEVKSIATFLGISPIDILDAAHPIGVVALSGCSNIIVPVKSCNFLLNIEPNFHLMKDYCDRFHLTEVVVYCLDTMDKDNTAHIRHFAPAIGINEDPVSGVGSASLGCYLVQNRIVSIEEQLILFNALDIKFAADIFESLKENQMIEILNTVSGEKKKAILNEMSPDDRTDLFAILPDEETEKLIPLLDKDEQRRTRELLAYKENTAGGLMTTDYITVPEDVKIGYVFRELRIKARDIDFIQYIYVVDKMNRLQGTIPLKDLLTTNPQRKVSRIMD</sequence>
<proteinExistence type="predicted"/>
<dbReference type="PROSITE" id="PS51371">
    <property type="entry name" value="CBS"/>
    <property type="match status" value="1"/>
</dbReference>
<dbReference type="Pfam" id="PF02567">
    <property type="entry name" value="PhzC-PhzF"/>
    <property type="match status" value="1"/>
</dbReference>
<feature type="non-terminal residue" evidence="2">
    <location>
        <position position="291"/>
    </location>
</feature>
<dbReference type="PANTHER" id="PTHR43773">
    <property type="entry name" value="MAGNESIUM TRANSPORTER MGTE"/>
    <property type="match status" value="1"/>
</dbReference>
<dbReference type="SUPFAM" id="SSF54631">
    <property type="entry name" value="CBS-domain pair"/>
    <property type="match status" value="1"/>
</dbReference>
<dbReference type="GO" id="GO:0003824">
    <property type="term" value="F:catalytic activity"/>
    <property type="evidence" value="ECO:0007669"/>
    <property type="project" value="InterPro"/>
</dbReference>
<protein>
    <recommendedName>
        <fullName evidence="1">CBS domain-containing protein</fullName>
    </recommendedName>
</protein>
<dbReference type="SMART" id="SM00924">
    <property type="entry name" value="MgtE_N"/>
    <property type="match status" value="1"/>
</dbReference>
<evidence type="ECO:0000259" key="1">
    <source>
        <dbReference type="PROSITE" id="PS51371"/>
    </source>
</evidence>
<evidence type="ECO:0000313" key="2">
    <source>
        <dbReference type="EMBL" id="GAI91698.1"/>
    </source>
</evidence>
<dbReference type="Pfam" id="PF00571">
    <property type="entry name" value="CBS"/>
    <property type="match status" value="1"/>
</dbReference>
<dbReference type="GO" id="GO:0015095">
    <property type="term" value="F:magnesium ion transmembrane transporter activity"/>
    <property type="evidence" value="ECO:0007669"/>
    <property type="project" value="InterPro"/>
</dbReference>
<reference evidence="2" key="1">
    <citation type="journal article" date="2014" name="Front. Microbiol.">
        <title>High frequency of phylogenetically diverse reductive dehalogenase-homologous genes in deep subseafloor sedimentary metagenomes.</title>
        <authorList>
            <person name="Kawai M."/>
            <person name="Futagami T."/>
            <person name="Toyoda A."/>
            <person name="Takaki Y."/>
            <person name="Nishi S."/>
            <person name="Hori S."/>
            <person name="Arai W."/>
            <person name="Tsubouchi T."/>
            <person name="Morono Y."/>
            <person name="Uchiyama I."/>
            <person name="Ito T."/>
            <person name="Fujiyama A."/>
            <person name="Inagaki F."/>
            <person name="Takami H."/>
        </authorList>
    </citation>
    <scope>NUCLEOTIDE SEQUENCE</scope>
    <source>
        <strain evidence="2">Expedition CK06-06</strain>
    </source>
</reference>
<dbReference type="InterPro" id="IPR000644">
    <property type="entry name" value="CBS_dom"/>
</dbReference>